<protein>
    <submittedName>
        <fullName evidence="2">Alpha/beta hydrolase</fullName>
    </submittedName>
</protein>
<dbReference type="Proteomes" id="UP000275069">
    <property type="component" value="Chromosome"/>
</dbReference>
<dbReference type="GO" id="GO:0016020">
    <property type="term" value="C:membrane"/>
    <property type="evidence" value="ECO:0007669"/>
    <property type="project" value="TreeGrafter"/>
</dbReference>
<dbReference type="KEGG" id="gry:D7I44_15815"/>
<dbReference type="InterPro" id="IPR029058">
    <property type="entry name" value="AB_hydrolase_fold"/>
</dbReference>
<reference evidence="2 3" key="1">
    <citation type="submission" date="2018-09" db="EMBL/GenBank/DDBJ databases">
        <title>Genome sequencing of strain 2DFW10M-5.</title>
        <authorList>
            <person name="Heo J."/>
            <person name="Kim S.-J."/>
            <person name="Kwon S.-W."/>
        </authorList>
    </citation>
    <scope>NUCLEOTIDE SEQUENCE [LARGE SCALE GENOMIC DNA]</scope>
    <source>
        <strain evidence="2 3">2DFW10M-5</strain>
    </source>
</reference>
<organism evidence="2 3">
    <name type="scientific">Gryllotalpicola protaetiae</name>
    <dbReference type="NCBI Taxonomy" id="2419771"/>
    <lineage>
        <taxon>Bacteria</taxon>
        <taxon>Bacillati</taxon>
        <taxon>Actinomycetota</taxon>
        <taxon>Actinomycetes</taxon>
        <taxon>Micrococcales</taxon>
        <taxon>Microbacteriaceae</taxon>
        <taxon>Gryllotalpicola</taxon>
    </lineage>
</organism>
<name>A0A387BV70_9MICO</name>
<sequence length="293" mass="31089">MHEIELPGGVTRWVTYGVTDTAGEAADAGAGPVIAVHGFRGDHHGLEPVVERLAGRHVIAPDLPGFGASDAFTDRPHDIDGYARWLGEFSRAVVPDRPVTLLGHSFGSIVVAAALAQRQVEASVAVLVNPIGAPALKGPKAVGTGAAVFYYWLASALPARAGNALLRSPAIVRTMSVMMATTREPELRRWIHAQHDAYFSLFADRSSLLEAFRASVSHDVSEYAARLELPVLLVAAAQDQITPLTAERRLAGLLPDGTLEVIDGVGHLIHYEKPAEAAALIDGFLASHASRPS</sequence>
<dbReference type="GO" id="GO:0016787">
    <property type="term" value="F:hydrolase activity"/>
    <property type="evidence" value="ECO:0007669"/>
    <property type="project" value="UniProtKB-KW"/>
</dbReference>
<dbReference type="InterPro" id="IPR050266">
    <property type="entry name" value="AB_hydrolase_sf"/>
</dbReference>
<dbReference type="OrthoDB" id="5195507at2"/>
<dbReference type="InterPro" id="IPR000639">
    <property type="entry name" value="Epox_hydrolase-like"/>
</dbReference>
<dbReference type="PANTHER" id="PTHR43798">
    <property type="entry name" value="MONOACYLGLYCEROL LIPASE"/>
    <property type="match status" value="1"/>
</dbReference>
<dbReference type="PANTHER" id="PTHR43798:SF33">
    <property type="entry name" value="HYDROLASE, PUTATIVE (AFU_ORTHOLOGUE AFUA_2G14860)-RELATED"/>
    <property type="match status" value="1"/>
</dbReference>
<evidence type="ECO:0000313" key="3">
    <source>
        <dbReference type="Proteomes" id="UP000275069"/>
    </source>
</evidence>
<dbReference type="PRINTS" id="PR00412">
    <property type="entry name" value="EPOXHYDRLASE"/>
</dbReference>
<keyword evidence="3" id="KW-1185">Reference proteome</keyword>
<proteinExistence type="predicted"/>
<feature type="domain" description="AB hydrolase-1" evidence="1">
    <location>
        <begin position="32"/>
        <end position="274"/>
    </location>
</feature>
<evidence type="ECO:0000259" key="1">
    <source>
        <dbReference type="Pfam" id="PF00561"/>
    </source>
</evidence>
<dbReference type="RefSeq" id="WP_120790377.1">
    <property type="nucleotide sequence ID" value="NZ_CP032624.1"/>
</dbReference>
<dbReference type="SUPFAM" id="SSF53474">
    <property type="entry name" value="alpha/beta-Hydrolases"/>
    <property type="match status" value="1"/>
</dbReference>
<evidence type="ECO:0000313" key="2">
    <source>
        <dbReference type="EMBL" id="AYG04849.1"/>
    </source>
</evidence>
<gene>
    <name evidence="2" type="ORF">D7I44_15815</name>
</gene>
<keyword evidence="2" id="KW-0378">Hydrolase</keyword>
<dbReference type="AlphaFoldDB" id="A0A387BV70"/>
<accession>A0A387BV70</accession>
<dbReference type="Gene3D" id="3.40.50.1820">
    <property type="entry name" value="alpha/beta hydrolase"/>
    <property type="match status" value="1"/>
</dbReference>
<dbReference type="EMBL" id="CP032624">
    <property type="protein sequence ID" value="AYG04849.1"/>
    <property type="molecule type" value="Genomic_DNA"/>
</dbReference>
<dbReference type="PRINTS" id="PR00111">
    <property type="entry name" value="ABHYDROLASE"/>
</dbReference>
<dbReference type="Pfam" id="PF00561">
    <property type="entry name" value="Abhydrolase_1"/>
    <property type="match status" value="1"/>
</dbReference>
<dbReference type="InterPro" id="IPR000073">
    <property type="entry name" value="AB_hydrolase_1"/>
</dbReference>